<sequence>MQKPIDNVVFDNNYSFTELCDGDLCENDSRKSYSHLLNGECAEVDGGWKKID</sequence>
<name>A0A9D4L6L5_DREPO</name>
<evidence type="ECO:0000313" key="1">
    <source>
        <dbReference type="EMBL" id="KAH3852773.1"/>
    </source>
</evidence>
<keyword evidence="2" id="KW-1185">Reference proteome</keyword>
<comment type="caution">
    <text evidence="1">The sequence shown here is derived from an EMBL/GenBank/DDBJ whole genome shotgun (WGS) entry which is preliminary data.</text>
</comment>
<reference evidence="1" key="1">
    <citation type="journal article" date="2019" name="bioRxiv">
        <title>The Genome of the Zebra Mussel, Dreissena polymorpha: A Resource for Invasive Species Research.</title>
        <authorList>
            <person name="McCartney M.A."/>
            <person name="Auch B."/>
            <person name="Kono T."/>
            <person name="Mallez S."/>
            <person name="Zhang Y."/>
            <person name="Obille A."/>
            <person name="Becker A."/>
            <person name="Abrahante J.E."/>
            <person name="Garbe J."/>
            <person name="Badalamenti J.P."/>
            <person name="Herman A."/>
            <person name="Mangelson H."/>
            <person name="Liachko I."/>
            <person name="Sullivan S."/>
            <person name="Sone E.D."/>
            <person name="Koren S."/>
            <person name="Silverstein K.A.T."/>
            <person name="Beckman K.B."/>
            <person name="Gohl D.M."/>
        </authorList>
    </citation>
    <scope>NUCLEOTIDE SEQUENCE</scope>
    <source>
        <strain evidence="1">Duluth1</strain>
        <tissue evidence="1">Whole animal</tissue>
    </source>
</reference>
<dbReference type="EMBL" id="JAIWYP010000003">
    <property type="protein sequence ID" value="KAH3852773.1"/>
    <property type="molecule type" value="Genomic_DNA"/>
</dbReference>
<gene>
    <name evidence="1" type="ORF">DPMN_095292</name>
</gene>
<proteinExistence type="predicted"/>
<organism evidence="1 2">
    <name type="scientific">Dreissena polymorpha</name>
    <name type="common">Zebra mussel</name>
    <name type="synonym">Mytilus polymorpha</name>
    <dbReference type="NCBI Taxonomy" id="45954"/>
    <lineage>
        <taxon>Eukaryota</taxon>
        <taxon>Metazoa</taxon>
        <taxon>Spiralia</taxon>
        <taxon>Lophotrochozoa</taxon>
        <taxon>Mollusca</taxon>
        <taxon>Bivalvia</taxon>
        <taxon>Autobranchia</taxon>
        <taxon>Heteroconchia</taxon>
        <taxon>Euheterodonta</taxon>
        <taxon>Imparidentia</taxon>
        <taxon>Neoheterodontei</taxon>
        <taxon>Myida</taxon>
        <taxon>Dreissenoidea</taxon>
        <taxon>Dreissenidae</taxon>
        <taxon>Dreissena</taxon>
    </lineage>
</organism>
<reference evidence="1" key="2">
    <citation type="submission" date="2020-11" db="EMBL/GenBank/DDBJ databases">
        <authorList>
            <person name="McCartney M.A."/>
            <person name="Auch B."/>
            <person name="Kono T."/>
            <person name="Mallez S."/>
            <person name="Becker A."/>
            <person name="Gohl D.M."/>
            <person name="Silverstein K.A.T."/>
            <person name="Koren S."/>
            <person name="Bechman K.B."/>
            <person name="Herman A."/>
            <person name="Abrahante J.E."/>
            <person name="Garbe J."/>
        </authorList>
    </citation>
    <scope>NUCLEOTIDE SEQUENCE</scope>
    <source>
        <strain evidence="1">Duluth1</strain>
        <tissue evidence="1">Whole animal</tissue>
    </source>
</reference>
<dbReference type="Proteomes" id="UP000828390">
    <property type="component" value="Unassembled WGS sequence"/>
</dbReference>
<accession>A0A9D4L6L5</accession>
<protein>
    <submittedName>
        <fullName evidence="1">Uncharacterized protein</fullName>
    </submittedName>
</protein>
<dbReference type="AlphaFoldDB" id="A0A9D4L6L5"/>
<evidence type="ECO:0000313" key="2">
    <source>
        <dbReference type="Proteomes" id="UP000828390"/>
    </source>
</evidence>